<accession>A0A8J8MC86</accession>
<organism evidence="4 5">
    <name type="scientific">Vallitalea guaymasensis</name>
    <dbReference type="NCBI Taxonomy" id="1185412"/>
    <lineage>
        <taxon>Bacteria</taxon>
        <taxon>Bacillati</taxon>
        <taxon>Bacillota</taxon>
        <taxon>Clostridia</taxon>
        <taxon>Lachnospirales</taxon>
        <taxon>Vallitaleaceae</taxon>
        <taxon>Vallitalea</taxon>
    </lineage>
</organism>
<feature type="compositionally biased region" description="Acidic residues" evidence="2">
    <location>
        <begin position="43"/>
        <end position="62"/>
    </location>
</feature>
<proteinExistence type="inferred from homology"/>
<feature type="region of interest" description="Disordered" evidence="2">
    <location>
        <begin position="37"/>
        <end position="67"/>
    </location>
</feature>
<feature type="compositionally biased region" description="Basic and acidic residues" evidence="2">
    <location>
        <begin position="377"/>
        <end position="387"/>
    </location>
</feature>
<dbReference type="Pfam" id="PF03816">
    <property type="entry name" value="LytR_cpsA_psr"/>
    <property type="match status" value="1"/>
</dbReference>
<evidence type="ECO:0000256" key="1">
    <source>
        <dbReference type="ARBA" id="ARBA00006068"/>
    </source>
</evidence>
<dbReference type="InterPro" id="IPR022272">
    <property type="entry name" value="Lipocalin_CS"/>
</dbReference>
<dbReference type="InterPro" id="IPR004474">
    <property type="entry name" value="LytR_CpsA_psr"/>
</dbReference>
<name>A0A8J8MC86_9FIRM</name>
<evidence type="ECO:0000313" key="4">
    <source>
        <dbReference type="EMBL" id="QUH30133.1"/>
    </source>
</evidence>
<reference evidence="4 5" key="1">
    <citation type="submission" date="2020-07" db="EMBL/GenBank/DDBJ databases">
        <title>Vallitalea guaymasensis genome.</title>
        <authorList>
            <person name="Postec A."/>
        </authorList>
    </citation>
    <scope>NUCLEOTIDE SEQUENCE [LARGE SCALE GENOMIC DNA]</scope>
    <source>
        <strain evidence="4 5">Ra1766G1</strain>
    </source>
</reference>
<sequence length="387" mass="43886">MNNKKRSSTLLMLIIVVAVILTTSLVIVLTANDNKLAHGQDDVPGEEEINGSNNTDEEDNKEEEVKKPESLNALLIGFDKSNGLSDVVMVAHLDTDTNQVKLISLPRDLFIDFREDGFDKIKKENNIRVKYCKLTEVYSNAGWDDDALLVIKDVVEEVTQLDIDYTAAVTIEGFKNIVDAVGGVEFYVPEKMDYEDEAQDLYIHLKEGLQVLDGDKAEQLVRNRHYKGVPPDLKRIQMQQDFLIAMSNKILGIRDFDQIKELASTVYGHLKTDFGLITANEYVSYIFNLDLKEILLPENRITIPSDGEKINGIWYQTYKKDVVLESIDTLMNKKPTMPAETTPDDKEEDQASCTDTKDDNEHEKTTEAMKNKSLSTKNDDSKIEFVY</sequence>
<evidence type="ECO:0000259" key="3">
    <source>
        <dbReference type="Pfam" id="PF03816"/>
    </source>
</evidence>
<dbReference type="PROSITE" id="PS00213">
    <property type="entry name" value="LIPOCALIN"/>
    <property type="match status" value="1"/>
</dbReference>
<dbReference type="PANTHER" id="PTHR33392">
    <property type="entry name" value="POLYISOPRENYL-TEICHOIC ACID--PEPTIDOGLYCAN TEICHOIC ACID TRANSFERASE TAGU"/>
    <property type="match status" value="1"/>
</dbReference>
<dbReference type="Gene3D" id="3.40.630.190">
    <property type="entry name" value="LCP protein"/>
    <property type="match status" value="1"/>
</dbReference>
<dbReference type="AlphaFoldDB" id="A0A8J8MC86"/>
<dbReference type="NCBIfam" id="TIGR00350">
    <property type="entry name" value="lytR_cpsA_psr"/>
    <property type="match status" value="1"/>
</dbReference>
<dbReference type="Proteomes" id="UP000677305">
    <property type="component" value="Chromosome"/>
</dbReference>
<feature type="compositionally biased region" description="Basic and acidic residues" evidence="2">
    <location>
        <begin position="355"/>
        <end position="370"/>
    </location>
</feature>
<protein>
    <submittedName>
        <fullName evidence="4">LCP family protein</fullName>
    </submittedName>
</protein>
<evidence type="ECO:0000256" key="2">
    <source>
        <dbReference type="SAM" id="MobiDB-lite"/>
    </source>
</evidence>
<dbReference type="KEGG" id="vgu:HYG85_14900"/>
<feature type="domain" description="Cell envelope-related transcriptional attenuator" evidence="3">
    <location>
        <begin position="85"/>
        <end position="250"/>
    </location>
</feature>
<dbReference type="EMBL" id="CP058561">
    <property type="protein sequence ID" value="QUH30133.1"/>
    <property type="molecule type" value="Genomic_DNA"/>
</dbReference>
<comment type="similarity">
    <text evidence="1">Belongs to the LytR/CpsA/Psr (LCP) family.</text>
</comment>
<dbReference type="InterPro" id="IPR050922">
    <property type="entry name" value="LytR/CpsA/Psr_CW_biosynth"/>
</dbReference>
<feature type="region of interest" description="Disordered" evidence="2">
    <location>
        <begin position="334"/>
        <end position="387"/>
    </location>
</feature>
<dbReference type="RefSeq" id="WP_212690345.1">
    <property type="nucleotide sequence ID" value="NZ_CP058561.1"/>
</dbReference>
<keyword evidence="5" id="KW-1185">Reference proteome</keyword>
<gene>
    <name evidence="4" type="ORF">HYG85_14900</name>
</gene>
<dbReference type="PANTHER" id="PTHR33392:SF6">
    <property type="entry name" value="POLYISOPRENYL-TEICHOIC ACID--PEPTIDOGLYCAN TEICHOIC ACID TRANSFERASE TAGU"/>
    <property type="match status" value="1"/>
</dbReference>
<evidence type="ECO:0000313" key="5">
    <source>
        <dbReference type="Proteomes" id="UP000677305"/>
    </source>
</evidence>